<feature type="transmembrane region" description="Helical" evidence="1">
    <location>
        <begin position="117"/>
        <end position="141"/>
    </location>
</feature>
<dbReference type="InterPro" id="IPR036927">
    <property type="entry name" value="Cyt_c_oxase-like_su1_sf"/>
</dbReference>
<dbReference type="EMBL" id="BA000048">
    <property type="protein sequence ID" value="BAJ51209.1"/>
    <property type="molecule type" value="Genomic_DNA"/>
</dbReference>
<keyword evidence="1" id="KW-1133">Transmembrane helix</keyword>
<dbReference type="Gene3D" id="1.20.210.10">
    <property type="entry name" value="Cytochrome c oxidase-like, subunit I domain"/>
    <property type="match status" value="1"/>
</dbReference>
<dbReference type="AlphaFoldDB" id="E6N830"/>
<evidence type="ECO:0000313" key="2">
    <source>
        <dbReference type="EMBL" id="BAJ48449.1"/>
    </source>
</evidence>
<keyword evidence="1" id="KW-0812">Transmembrane</keyword>
<reference evidence="2 4" key="2">
    <citation type="journal article" date="2011" name="Nucleic Acids Res.">
        <title>Insights into the evolution of Archaea and eukaryotic protein modifier systems revealed by the genome of a novel archaeal group.</title>
        <authorList>
            <person name="Nunoura T."/>
            <person name="Takaki Y."/>
            <person name="Kakuta J."/>
            <person name="Nishi S."/>
            <person name="Sugahara J."/>
            <person name="Kazama H."/>
            <person name="Chee G."/>
            <person name="Hattori M."/>
            <person name="Kanai A."/>
            <person name="Atomi H."/>
            <person name="Takai K."/>
            <person name="Takami H."/>
        </authorList>
    </citation>
    <scope>NUCLEOTIDE SEQUENCE [LARGE SCALE GENOMIC DNA]</scope>
</reference>
<organism evidence="2 4">
    <name type="scientific">Caldiarchaeum subterraneum</name>
    <dbReference type="NCBI Taxonomy" id="311458"/>
    <lineage>
        <taxon>Archaea</taxon>
        <taxon>Nitrososphaerota</taxon>
        <taxon>Candidatus Caldarchaeales</taxon>
        <taxon>Candidatus Caldarchaeaceae</taxon>
        <taxon>Candidatus Caldarchaeum</taxon>
    </lineage>
</organism>
<dbReference type="BioCyc" id="CCAL311458:G131R-1376-MONOMER"/>
<feature type="transmembrane region" description="Helical" evidence="1">
    <location>
        <begin position="175"/>
        <end position="197"/>
    </location>
</feature>
<proteinExistence type="predicted"/>
<reference evidence="2 4" key="1">
    <citation type="journal article" date="2005" name="Environ. Microbiol.">
        <title>Genetic and functional properties of uncultivated thermophilic crenarchaeotes from a subsurface gold mine as revealed by analysis of genome fragments.</title>
        <authorList>
            <person name="Nunoura T."/>
            <person name="Hirayama H."/>
            <person name="Takami H."/>
            <person name="Oida H."/>
            <person name="Nishi S."/>
            <person name="Shimamura S."/>
            <person name="Suzuki Y."/>
            <person name="Inagaki F."/>
            <person name="Takai K."/>
            <person name="Nealson K.H."/>
            <person name="Horikoshi K."/>
        </authorList>
    </citation>
    <scope>NUCLEOTIDE SEQUENCE [LARGE SCALE GENOMIC DNA]</scope>
</reference>
<dbReference type="STRING" id="311458.CSUB_C1358"/>
<name>E6N830_CALS0</name>
<evidence type="ECO:0000313" key="3">
    <source>
        <dbReference type="EMBL" id="BAJ51209.1"/>
    </source>
</evidence>
<keyword evidence="1" id="KW-0472">Membrane</keyword>
<feature type="transmembrane region" description="Helical" evidence="1">
    <location>
        <begin position="72"/>
        <end position="97"/>
    </location>
</feature>
<dbReference type="Proteomes" id="UP000008120">
    <property type="component" value="Chromosome"/>
</dbReference>
<evidence type="ECO:0000313" key="4">
    <source>
        <dbReference type="Proteomes" id="UP000008120"/>
    </source>
</evidence>
<dbReference type="EMBL" id="AP011865">
    <property type="protein sequence ID" value="BAJ48449.1"/>
    <property type="molecule type" value="Genomic_DNA"/>
</dbReference>
<dbReference type="KEGG" id="csu:CSUB_C1358"/>
<sequence>MYICKHNVLSIRVVMIDVMAREVVKGKWATRFIVAAYVQGALAVGNTLFWVIGQLGFMKPEFSRVIAFGSAGTWFTVGYLSYLIVGVIGVAVTALFYHYIENVLGKPYKGLANGLAWLHLILMNVGVIGATWLMMVSGYLAGAAMLPPEVGGRGWNAGQVHTNIFYGIPLGYPTWIALFIFLLAIGVACGGLGYILMWRQRAE</sequence>
<gene>
    <name evidence="3" type="ORF">CSUB_C1358</name>
    <name evidence="2" type="ORF">HGMM_F29A12C25</name>
</gene>
<feature type="transmembrane region" description="Helical" evidence="1">
    <location>
        <begin position="28"/>
        <end position="52"/>
    </location>
</feature>
<evidence type="ECO:0000256" key="1">
    <source>
        <dbReference type="SAM" id="Phobius"/>
    </source>
</evidence>
<protein>
    <submittedName>
        <fullName evidence="2">Uncharacterized protein</fullName>
    </submittedName>
</protein>
<accession>E6N830</accession>